<dbReference type="InterPro" id="IPR002575">
    <property type="entry name" value="Aminoglycoside_PTrfase"/>
</dbReference>
<comment type="caution">
    <text evidence="2">The sequence shown here is derived from an EMBL/GenBank/DDBJ whole genome shotgun (WGS) entry which is preliminary data.</text>
</comment>
<dbReference type="EMBL" id="ACRE02000009">
    <property type="protein sequence ID" value="EGE37751.2"/>
    <property type="molecule type" value="Genomic_DNA"/>
</dbReference>
<name>F2UZZ7_ACTVI</name>
<evidence type="ECO:0000313" key="3">
    <source>
        <dbReference type="Proteomes" id="UP000004668"/>
    </source>
</evidence>
<proteinExistence type="predicted"/>
<dbReference type="HOGENOM" id="CLU_757870_0_0_11"/>
<dbReference type="Pfam" id="PF01636">
    <property type="entry name" value="APH"/>
    <property type="match status" value="1"/>
</dbReference>
<organism evidence="2 3">
    <name type="scientific">Actinomyces viscosus C505</name>
    <dbReference type="NCBI Taxonomy" id="562973"/>
    <lineage>
        <taxon>Bacteria</taxon>
        <taxon>Bacillati</taxon>
        <taxon>Actinomycetota</taxon>
        <taxon>Actinomycetes</taxon>
        <taxon>Actinomycetales</taxon>
        <taxon>Actinomycetaceae</taxon>
        <taxon>Actinomyces</taxon>
    </lineage>
</organism>
<sequence>MTDTTSTTPRTEMTQTTEAANMLSTLRAIPGLRRAWPTGRDSEPASASIECVDGRGRLRAGHVTVGGAPDLLPYASDPALPALSRQLTGRLVVHRAGRRAVVMETSRVRKIVRPHKAASLVRAHTTAASVLQVTGLRTPRILGNGDDVVDLELLPGRSLDELGDAGLPGWKRFTEAWSLLGDREADLPVHGPRQEAQVLQRWLASARRCGLIDQQDLLHEQVVDTCLSLTEASGVHVITHRDLHDGQLLWDGTDLSLLDLDTAAMAEAALDLGNLWAHADLMAVRGRIGPEAHARVRGLLDDLARTLPLTEQRLETYYRSSALRLVFVHAFRPAAHQWLPIWVRHCLADASPFMPLDLTNDWNDS</sequence>
<dbReference type="Proteomes" id="UP000004668">
    <property type="component" value="Unassembled WGS sequence"/>
</dbReference>
<gene>
    <name evidence="2" type="ORF">HMPREF0059_02022</name>
</gene>
<dbReference type="InterPro" id="IPR011009">
    <property type="entry name" value="Kinase-like_dom_sf"/>
</dbReference>
<evidence type="ECO:0000259" key="1">
    <source>
        <dbReference type="Pfam" id="PF01636"/>
    </source>
</evidence>
<dbReference type="AlphaFoldDB" id="F2UZZ7"/>
<dbReference type="SUPFAM" id="SSF56112">
    <property type="entry name" value="Protein kinase-like (PK-like)"/>
    <property type="match status" value="1"/>
</dbReference>
<reference evidence="3" key="1">
    <citation type="submission" date="2010-02" db="EMBL/GenBank/DDBJ databases">
        <title>The Genome Sequence of Prevotella oris strain C735.</title>
        <authorList>
            <consortium name="The Broad Institute Genome Sequencing Platform"/>
            <person name="Ward D."/>
            <person name="Feldgarden M."/>
            <person name="Earl A."/>
            <person name="Young S.K."/>
            <person name="Zeng Q."/>
            <person name="Koehrsen M."/>
            <person name="Alvarado L."/>
            <person name="Berlin A."/>
            <person name="Bochicchio J."/>
            <person name="Borenstein D."/>
            <person name="Chapman S.B."/>
            <person name="Chen Z."/>
            <person name="Engels R."/>
            <person name="Freedman E."/>
            <person name="Gellesch M."/>
            <person name="Goldberg J."/>
            <person name="Griggs A."/>
            <person name="Gujja S."/>
            <person name="Heilman E."/>
            <person name="Heiman D."/>
            <person name="Hepburn T."/>
            <person name="Howarth C."/>
            <person name="Jen D."/>
            <person name="Larson L."/>
            <person name="Mehta T."/>
            <person name="Park D."/>
            <person name="Pearson M."/>
            <person name="Roberts A."/>
            <person name="Saif S."/>
            <person name="Shea T."/>
            <person name="Shenoy N."/>
            <person name="Sisk P."/>
            <person name="Stolte C."/>
            <person name="Sykes S."/>
            <person name="Thomson T."/>
            <person name="Walk T."/>
            <person name="White J."/>
            <person name="Yandava C."/>
            <person name="Sibley C.D."/>
            <person name="Field T.R."/>
            <person name="Grinwis M."/>
            <person name="Eshaghurshan C.S."/>
            <person name="Surette M.G."/>
            <person name="Haas B."/>
            <person name="Nusbaum C."/>
            <person name="Birren B."/>
        </authorList>
    </citation>
    <scope>NUCLEOTIDE SEQUENCE [LARGE SCALE GENOMIC DNA]</scope>
    <source>
        <strain evidence="3">C505</strain>
    </source>
</reference>
<accession>F2UZZ7</accession>
<evidence type="ECO:0000313" key="2">
    <source>
        <dbReference type="EMBL" id="EGE37751.2"/>
    </source>
</evidence>
<dbReference type="eggNOG" id="COG2334">
    <property type="taxonomic scope" value="Bacteria"/>
</dbReference>
<reference evidence="2 3" key="2">
    <citation type="submission" date="2011-10" db="EMBL/GenBank/DDBJ databases">
        <title>The Genome Sequence of Actinomyces viscosus C505.</title>
        <authorList>
            <consortium name="The Broad Institute Genome Sequencing Platform"/>
            <consortium name="The Broad Institute Genome Sequencing Center for Infectious Disease"/>
            <person name="Earl A."/>
            <person name="Ward D."/>
            <person name="Feldgarden M."/>
            <person name="Gevers D."/>
            <person name="Sibley C.D."/>
            <person name="Field T.R."/>
            <person name="Grinwis M."/>
            <person name="Eshaghurshan C.S."/>
            <person name="Surette M.G."/>
            <person name="Young S.K."/>
            <person name="Zeng Q."/>
            <person name="Gargeya S."/>
            <person name="Fitzgerald M."/>
            <person name="Haas B."/>
            <person name="Abouelleil A."/>
            <person name="Alvarado L."/>
            <person name="Arachchi H.M."/>
            <person name="Berlin A."/>
            <person name="Brown A."/>
            <person name="Chapman S.B."/>
            <person name="Chen Z."/>
            <person name="Dunbar C."/>
            <person name="Freedman E."/>
            <person name="Gearin G."/>
            <person name="Goldberg J."/>
            <person name="Griggs A."/>
            <person name="Gujja S."/>
            <person name="Heiman D."/>
            <person name="Howarth C."/>
            <person name="Larson L."/>
            <person name="Lui A."/>
            <person name="MacDonald P.J.P."/>
            <person name="Montmayeur A."/>
            <person name="Murphy C."/>
            <person name="Neiman D."/>
            <person name="Pearson M."/>
            <person name="Priest M."/>
            <person name="Roberts A."/>
            <person name="Saif S."/>
            <person name="Shea T."/>
            <person name="Shenoy N."/>
            <person name="Sisk P."/>
            <person name="Stolte C."/>
            <person name="Sykes S."/>
            <person name="Wortman J."/>
            <person name="Nusbaum C."/>
            <person name="Birren B."/>
        </authorList>
    </citation>
    <scope>NUCLEOTIDE SEQUENCE [LARGE SCALE GENOMIC DNA]</scope>
    <source>
        <strain evidence="2 3">C505</strain>
    </source>
</reference>
<feature type="domain" description="Aminoglycoside phosphotransferase" evidence="1">
    <location>
        <begin position="108"/>
        <end position="281"/>
    </location>
</feature>
<protein>
    <recommendedName>
        <fullName evidence="1">Aminoglycoside phosphotransferase domain-containing protein</fullName>
    </recommendedName>
</protein>